<comment type="caution">
    <text evidence="1">The sequence shown here is derived from an EMBL/GenBank/DDBJ whole genome shotgun (WGS) entry which is preliminary data.</text>
</comment>
<dbReference type="EMBL" id="JAPDRQ010000036">
    <property type="protein sequence ID" value="KAJ9659840.1"/>
    <property type="molecule type" value="Genomic_DNA"/>
</dbReference>
<sequence length="774" mass="85927">MGSVGIEPFQTTFAVPLHCSSCVESVSEAVNKLSGITKIEADLKNQLVFIEGTAPPSSIVSAIESTGRDAILRGSGKSDSAGVCILETHAPVADAVKGLARMVQVSNNTTLIDLSIKGLAPGTYHATVRENGDISEGAASVGGIWEAIKTLGGFKNARGSFGEITVGNNGRGSAFLSKPFSIWEVIGRSMVVSRHPEGPFAKDDANTVVGVIARSAGVWDNDKTEIETWVEALNHYDNNEFELSLRVFDNIADTSKILFNCGVIHATIGEHDRAVECYQRATQLDQYLAVAYFQEGVSNFLVGDFEEALANFNDTLLYLRGNTYIDYEQLGLKFKLYSCEVLFNRGLCYIYLQQEKPGMQDFQYAVKEKMTPDHDVIDDAIIEKAVGYTVFSIPVGVLYRPNEAKVKNLKTKDYLGKARLIATATSNTSTGFAGAENKEKQILESSAKDDRLPENISYAATNLVRRDLATRGGREQSAPATMGRNLFPPTPPPESNNASPPSRNMSLRTSNHRSAASYSQPDPRLQQILPIRQQSFESTPPLSVDSRGFVPEERSRIGTSRTASEPRGPQSRQKHTDRSVSQGGRSSAPLYGETTQRQLNHMAEEDSVDDVYQMYGRQSAKPKKKHRSKQQQEYFDEEDEYINSSPDETSAIVQPLQTHRQSHSRGPSVSSQSSSKRTEMRKIRVKVHANEDTRYIMVNTAYIDYGEFESKVREKFHIKGKMRMLMRDFDDEPGQMITMADQDDLDVLVSHVKTTARRERNEMGKMEVWVQQMV</sequence>
<name>A0ACC3AD37_9EURO</name>
<organism evidence="1 2">
    <name type="scientific">Neophaeococcomyces mojaviensis</name>
    <dbReference type="NCBI Taxonomy" id="3383035"/>
    <lineage>
        <taxon>Eukaryota</taxon>
        <taxon>Fungi</taxon>
        <taxon>Dikarya</taxon>
        <taxon>Ascomycota</taxon>
        <taxon>Pezizomycotina</taxon>
        <taxon>Eurotiomycetes</taxon>
        <taxon>Chaetothyriomycetidae</taxon>
        <taxon>Chaetothyriales</taxon>
        <taxon>Chaetothyriales incertae sedis</taxon>
        <taxon>Neophaeococcomyces</taxon>
    </lineage>
</organism>
<reference evidence="1" key="1">
    <citation type="submission" date="2022-10" db="EMBL/GenBank/DDBJ databases">
        <title>Culturing micro-colonial fungi from biological soil crusts in the Mojave desert and describing Neophaeococcomyces mojavensis, and introducing the new genera and species Taxawa tesnikishii.</title>
        <authorList>
            <person name="Kurbessoian T."/>
            <person name="Stajich J.E."/>
        </authorList>
    </citation>
    <scope>NUCLEOTIDE SEQUENCE</scope>
    <source>
        <strain evidence="1">JES_112</strain>
    </source>
</reference>
<evidence type="ECO:0000313" key="2">
    <source>
        <dbReference type="Proteomes" id="UP001172386"/>
    </source>
</evidence>
<keyword evidence="2" id="KW-1185">Reference proteome</keyword>
<dbReference type="Proteomes" id="UP001172386">
    <property type="component" value="Unassembled WGS sequence"/>
</dbReference>
<accession>A0ACC3AD37</accession>
<gene>
    <name evidence="1" type="ORF">H2198_002909</name>
</gene>
<proteinExistence type="predicted"/>
<protein>
    <submittedName>
        <fullName evidence="1">Uncharacterized protein</fullName>
    </submittedName>
</protein>
<evidence type="ECO:0000313" key="1">
    <source>
        <dbReference type="EMBL" id="KAJ9659840.1"/>
    </source>
</evidence>